<evidence type="ECO:0000259" key="1">
    <source>
        <dbReference type="Pfam" id="PF00085"/>
    </source>
</evidence>
<dbReference type="Proteomes" id="UP000095255">
    <property type="component" value="Unassembled WGS sequence"/>
</dbReference>
<dbReference type="EMBL" id="MJAT01000002">
    <property type="protein sequence ID" value="OEH86593.1"/>
    <property type="molecule type" value="Genomic_DNA"/>
</dbReference>
<name>A0A1E5L9H1_9FIRM</name>
<proteinExistence type="predicted"/>
<dbReference type="InterPro" id="IPR013766">
    <property type="entry name" value="Thioredoxin_domain"/>
</dbReference>
<gene>
    <name evidence="2" type="ORF">BHU72_10045</name>
</gene>
<keyword evidence="3" id="KW-1185">Reference proteome</keyword>
<dbReference type="Gene3D" id="3.40.30.10">
    <property type="entry name" value="Glutaredoxin"/>
    <property type="match status" value="1"/>
</dbReference>
<accession>A0A1E5L9H1</accession>
<comment type="caution">
    <text evidence="2">The sequence shown here is derived from an EMBL/GenBank/DDBJ whole genome shotgun (WGS) entry which is preliminary data.</text>
</comment>
<dbReference type="SUPFAM" id="SSF52833">
    <property type="entry name" value="Thioredoxin-like"/>
    <property type="match status" value="1"/>
</dbReference>
<dbReference type="STRING" id="1390249.BHU72_10045"/>
<sequence>MRLDVVFNKLVAEEEYSNIAFIKVDANRSSNEEFLTQYQVRYVPTLYTYNASGEEVWNYIGPLDEKAFREKLDAIK</sequence>
<dbReference type="OrthoDB" id="2995381at2"/>
<evidence type="ECO:0000313" key="2">
    <source>
        <dbReference type="EMBL" id="OEH86593.1"/>
    </source>
</evidence>
<feature type="domain" description="Thioredoxin" evidence="1">
    <location>
        <begin position="13"/>
        <end position="73"/>
    </location>
</feature>
<organism evidence="2 3">
    <name type="scientific">Desulfuribacillus stibiiarsenatis</name>
    <dbReference type="NCBI Taxonomy" id="1390249"/>
    <lineage>
        <taxon>Bacteria</taxon>
        <taxon>Bacillati</taxon>
        <taxon>Bacillota</taxon>
        <taxon>Desulfuribacillia</taxon>
        <taxon>Desulfuribacillales</taxon>
        <taxon>Desulfuribacillaceae</taxon>
        <taxon>Desulfuribacillus</taxon>
    </lineage>
</organism>
<protein>
    <recommendedName>
        <fullName evidence="1">Thioredoxin domain-containing protein</fullName>
    </recommendedName>
</protein>
<dbReference type="Pfam" id="PF00085">
    <property type="entry name" value="Thioredoxin"/>
    <property type="match status" value="1"/>
</dbReference>
<dbReference type="AlphaFoldDB" id="A0A1E5L9H1"/>
<dbReference type="InterPro" id="IPR036249">
    <property type="entry name" value="Thioredoxin-like_sf"/>
</dbReference>
<evidence type="ECO:0000313" key="3">
    <source>
        <dbReference type="Proteomes" id="UP000095255"/>
    </source>
</evidence>
<dbReference type="RefSeq" id="WP_069700960.1">
    <property type="nucleotide sequence ID" value="NZ_MJAT01000002.1"/>
</dbReference>
<dbReference type="CDD" id="cd02947">
    <property type="entry name" value="TRX_family"/>
    <property type="match status" value="1"/>
</dbReference>
<reference evidence="2 3" key="1">
    <citation type="submission" date="2016-09" db="EMBL/GenBank/DDBJ databases">
        <title>Desulfuribacillus arsenicus sp. nov., an obligately anaerobic, dissimilatory arsenic- and antimonate-reducing bacterium isolated from anoxic sediments.</title>
        <authorList>
            <person name="Abin C.A."/>
            <person name="Hollibaugh J.T."/>
        </authorList>
    </citation>
    <scope>NUCLEOTIDE SEQUENCE [LARGE SCALE GENOMIC DNA]</scope>
    <source>
        <strain evidence="2 3">MLFW-2</strain>
    </source>
</reference>